<evidence type="ECO:0000313" key="2">
    <source>
        <dbReference type="Proteomes" id="UP001231649"/>
    </source>
</evidence>
<evidence type="ECO:0000313" key="1">
    <source>
        <dbReference type="EMBL" id="KAJ8716179.1"/>
    </source>
</evidence>
<keyword evidence="2" id="KW-1185">Reference proteome</keyword>
<reference evidence="1" key="1">
    <citation type="submission" date="2023-03" db="EMBL/GenBank/DDBJ databases">
        <title>Chromosome-level genomes of two armyworms, Mythimna separata and Mythimna loreyi, provide insights into the biosynthesis and reception of sex pheromones.</title>
        <authorList>
            <person name="Zhao H."/>
        </authorList>
    </citation>
    <scope>NUCLEOTIDE SEQUENCE</scope>
    <source>
        <strain evidence="1">BeijingLab</strain>
    </source>
</reference>
<comment type="caution">
    <text evidence="1">The sequence shown here is derived from an EMBL/GenBank/DDBJ whole genome shotgun (WGS) entry which is preliminary data.</text>
</comment>
<name>A0ACC2QG94_9NEOP</name>
<gene>
    <name evidence="1" type="ORF">PYW08_013464</name>
</gene>
<dbReference type="Proteomes" id="UP001231649">
    <property type="component" value="Chromosome 4"/>
</dbReference>
<protein>
    <submittedName>
        <fullName evidence="1">Uncharacterized protein</fullName>
    </submittedName>
</protein>
<dbReference type="EMBL" id="CM056780">
    <property type="protein sequence ID" value="KAJ8716179.1"/>
    <property type="molecule type" value="Genomic_DNA"/>
</dbReference>
<sequence>MTAKSKGKGNVPKFNSIVDQNDAAGFVLPDSLPCSEVDFPVLIRRRSRANWKEIVDESDKWQKQLEEYQESKKELTPKPPFLKTEADYIKDEVFVHLIPALVEALNKAKIWEAFTREKCFFNGIDHVVQVLWNNNPRYPCRKESDLHIFNMPWVRASLKKNPRPFYPKSWLWPEEYAATLIQKTVRQYFIQRQEEVQEMRDFWRKLEVESQNKNVLDANPLLAKAFASSSHFKK</sequence>
<accession>A0ACC2QG94</accession>
<organism evidence="1 2">
    <name type="scientific">Mythimna loreyi</name>
    <dbReference type="NCBI Taxonomy" id="667449"/>
    <lineage>
        <taxon>Eukaryota</taxon>
        <taxon>Metazoa</taxon>
        <taxon>Ecdysozoa</taxon>
        <taxon>Arthropoda</taxon>
        <taxon>Hexapoda</taxon>
        <taxon>Insecta</taxon>
        <taxon>Pterygota</taxon>
        <taxon>Neoptera</taxon>
        <taxon>Endopterygota</taxon>
        <taxon>Lepidoptera</taxon>
        <taxon>Glossata</taxon>
        <taxon>Ditrysia</taxon>
        <taxon>Noctuoidea</taxon>
        <taxon>Noctuidae</taxon>
        <taxon>Noctuinae</taxon>
        <taxon>Hadenini</taxon>
        <taxon>Mythimna</taxon>
    </lineage>
</organism>
<proteinExistence type="predicted"/>